<organism evidence="2 3">
    <name type="scientific">Cymbomonas tetramitiformis</name>
    <dbReference type="NCBI Taxonomy" id="36881"/>
    <lineage>
        <taxon>Eukaryota</taxon>
        <taxon>Viridiplantae</taxon>
        <taxon>Chlorophyta</taxon>
        <taxon>Pyramimonadophyceae</taxon>
        <taxon>Pyramimonadales</taxon>
        <taxon>Pyramimonadaceae</taxon>
        <taxon>Cymbomonas</taxon>
    </lineage>
</organism>
<proteinExistence type="predicted"/>
<name>A0AAE0BI11_9CHLO</name>
<protein>
    <submittedName>
        <fullName evidence="2">Uncharacterized protein</fullName>
    </submittedName>
</protein>
<keyword evidence="3" id="KW-1185">Reference proteome</keyword>
<dbReference type="Proteomes" id="UP001190700">
    <property type="component" value="Unassembled WGS sequence"/>
</dbReference>
<dbReference type="EMBL" id="LGRX02035109">
    <property type="protein sequence ID" value="KAK3236253.1"/>
    <property type="molecule type" value="Genomic_DNA"/>
</dbReference>
<evidence type="ECO:0000313" key="2">
    <source>
        <dbReference type="EMBL" id="KAK3236253.1"/>
    </source>
</evidence>
<keyword evidence="1" id="KW-0175">Coiled coil</keyword>
<gene>
    <name evidence="2" type="ORF">CYMTET_53589</name>
</gene>
<dbReference type="AlphaFoldDB" id="A0AAE0BI11"/>
<evidence type="ECO:0000256" key="1">
    <source>
        <dbReference type="SAM" id="Coils"/>
    </source>
</evidence>
<evidence type="ECO:0000313" key="3">
    <source>
        <dbReference type="Proteomes" id="UP001190700"/>
    </source>
</evidence>
<sequence>FKFELQELKAKHETELVKLRKELKQMRAQSAQQDQGDELASLKTQVKALQEELAEASLKKVAGDAVPVNEA</sequence>
<feature type="non-terminal residue" evidence="2">
    <location>
        <position position="1"/>
    </location>
</feature>
<accession>A0AAE0BI11</accession>
<feature type="coiled-coil region" evidence="1">
    <location>
        <begin position="2"/>
        <end position="59"/>
    </location>
</feature>
<reference evidence="2 3" key="1">
    <citation type="journal article" date="2015" name="Genome Biol. Evol.">
        <title>Comparative Genomics of a Bacterivorous Green Alga Reveals Evolutionary Causalities and Consequences of Phago-Mixotrophic Mode of Nutrition.</title>
        <authorList>
            <person name="Burns J.A."/>
            <person name="Paasch A."/>
            <person name="Narechania A."/>
            <person name="Kim E."/>
        </authorList>
    </citation>
    <scope>NUCLEOTIDE SEQUENCE [LARGE SCALE GENOMIC DNA]</scope>
    <source>
        <strain evidence="2 3">PLY_AMNH</strain>
    </source>
</reference>
<comment type="caution">
    <text evidence="2">The sequence shown here is derived from an EMBL/GenBank/DDBJ whole genome shotgun (WGS) entry which is preliminary data.</text>
</comment>